<dbReference type="EMBL" id="LFZO01000372">
    <property type="protein sequence ID" value="KXT09110.1"/>
    <property type="molecule type" value="Genomic_DNA"/>
</dbReference>
<keyword evidence="1" id="KW-0539">Nucleus</keyword>
<comment type="caution">
    <text evidence="4">The sequence shown here is derived from an EMBL/GenBank/DDBJ whole genome shotgun (WGS) entry which is preliminary data.</text>
</comment>
<dbReference type="Proteomes" id="UP000073492">
    <property type="component" value="Unassembled WGS sequence"/>
</dbReference>
<feature type="compositionally biased region" description="Basic and acidic residues" evidence="2">
    <location>
        <begin position="11"/>
        <end position="36"/>
    </location>
</feature>
<feature type="region of interest" description="Disordered" evidence="2">
    <location>
        <begin position="1"/>
        <end position="38"/>
    </location>
</feature>
<dbReference type="GO" id="GO:0008270">
    <property type="term" value="F:zinc ion binding"/>
    <property type="evidence" value="ECO:0007669"/>
    <property type="project" value="InterPro"/>
</dbReference>
<feature type="compositionally biased region" description="Pro residues" evidence="2">
    <location>
        <begin position="126"/>
        <end position="136"/>
    </location>
</feature>
<dbReference type="InterPro" id="IPR036864">
    <property type="entry name" value="Zn2-C6_fun-type_DNA-bd_sf"/>
</dbReference>
<evidence type="ECO:0000256" key="1">
    <source>
        <dbReference type="ARBA" id="ARBA00023242"/>
    </source>
</evidence>
<dbReference type="PROSITE" id="PS50048">
    <property type="entry name" value="ZN2_CY6_FUNGAL_2"/>
    <property type="match status" value="1"/>
</dbReference>
<proteinExistence type="predicted"/>
<dbReference type="GO" id="GO:0000981">
    <property type="term" value="F:DNA-binding transcription factor activity, RNA polymerase II-specific"/>
    <property type="evidence" value="ECO:0007669"/>
    <property type="project" value="InterPro"/>
</dbReference>
<reference evidence="4 5" key="1">
    <citation type="submission" date="2015-07" db="EMBL/GenBank/DDBJ databases">
        <title>Comparative genomics of the Sigatoka disease complex on banana suggests a link between parallel evolutionary changes in Pseudocercospora fijiensis and Pseudocercospora eumusae and increased virulence on the banana host.</title>
        <authorList>
            <person name="Chang T.-C."/>
            <person name="Salvucci A."/>
            <person name="Crous P.W."/>
            <person name="Stergiopoulos I."/>
        </authorList>
    </citation>
    <scope>NUCLEOTIDE SEQUENCE [LARGE SCALE GENOMIC DNA]</scope>
    <source>
        <strain evidence="4 5">CBS 116634</strain>
    </source>
</reference>
<dbReference type="InterPro" id="IPR001138">
    <property type="entry name" value="Zn2Cys6_DnaBD"/>
</dbReference>
<gene>
    <name evidence="4" type="ORF">AC579_10196</name>
</gene>
<evidence type="ECO:0000256" key="2">
    <source>
        <dbReference type="SAM" id="MobiDB-lite"/>
    </source>
</evidence>
<keyword evidence="5" id="KW-1185">Reference proteome</keyword>
<accession>A0A139I313</accession>
<feature type="region of interest" description="Disordered" evidence="2">
    <location>
        <begin position="187"/>
        <end position="242"/>
    </location>
</feature>
<dbReference type="AlphaFoldDB" id="A0A139I313"/>
<evidence type="ECO:0000259" key="3">
    <source>
        <dbReference type="PROSITE" id="PS50048"/>
    </source>
</evidence>
<dbReference type="CDD" id="cd00067">
    <property type="entry name" value="GAL4"/>
    <property type="match status" value="1"/>
</dbReference>
<feature type="domain" description="Zn(2)-C6 fungal-type" evidence="3">
    <location>
        <begin position="153"/>
        <end position="187"/>
    </location>
</feature>
<evidence type="ECO:0000313" key="4">
    <source>
        <dbReference type="EMBL" id="KXT09110.1"/>
    </source>
</evidence>
<dbReference type="Pfam" id="PF00172">
    <property type="entry name" value="Zn_clus"/>
    <property type="match status" value="1"/>
</dbReference>
<evidence type="ECO:0000313" key="5">
    <source>
        <dbReference type="Proteomes" id="UP000073492"/>
    </source>
</evidence>
<protein>
    <recommendedName>
        <fullName evidence="3">Zn(2)-C6 fungal-type domain-containing protein</fullName>
    </recommendedName>
</protein>
<dbReference type="SMART" id="SM00066">
    <property type="entry name" value="GAL4"/>
    <property type="match status" value="1"/>
</dbReference>
<feature type="compositionally biased region" description="Polar residues" evidence="2">
    <location>
        <begin position="1"/>
        <end position="10"/>
    </location>
</feature>
<feature type="region of interest" description="Disordered" evidence="2">
    <location>
        <begin position="102"/>
        <end position="152"/>
    </location>
</feature>
<organism evidence="4 5">
    <name type="scientific">Pseudocercospora musae</name>
    <dbReference type="NCBI Taxonomy" id="113226"/>
    <lineage>
        <taxon>Eukaryota</taxon>
        <taxon>Fungi</taxon>
        <taxon>Dikarya</taxon>
        <taxon>Ascomycota</taxon>
        <taxon>Pezizomycotina</taxon>
        <taxon>Dothideomycetes</taxon>
        <taxon>Dothideomycetidae</taxon>
        <taxon>Mycosphaerellales</taxon>
        <taxon>Mycosphaerellaceae</taxon>
        <taxon>Pseudocercospora</taxon>
    </lineage>
</organism>
<name>A0A139I313_9PEZI</name>
<dbReference type="SUPFAM" id="SSF57701">
    <property type="entry name" value="Zn2/Cys6 DNA-binding domain"/>
    <property type="match status" value="1"/>
</dbReference>
<feature type="compositionally biased region" description="Acidic residues" evidence="2">
    <location>
        <begin position="102"/>
        <end position="114"/>
    </location>
</feature>
<dbReference type="OrthoDB" id="2123952at2759"/>
<sequence>MGNNNSVNRSSEPESPQRDSSQHGLEELTMDRERRITPGSIMVVRTSNGNIRTITVGREIYNPTDPRIIAVTFYGPDLPIMPGDEINRGDAGDLDDMYSDHEEEEYDEIPDDEDLHTHPNPVAAARPPPPTTPAPKPRGKALPPSRGAPLTGPCIRCRKMKKRCDWDEGRPCVRCRKAGFFAHECVQAGQATRSRPKNTNDKRDGGGDGADPSGEEKRGSDGPPNLGVPATPYVGYHWDIKG</sequence>